<protein>
    <submittedName>
        <fullName evidence="1">Uncharacterized protein</fullName>
    </submittedName>
</protein>
<evidence type="ECO:0000313" key="2">
    <source>
        <dbReference type="Proteomes" id="UP000266861"/>
    </source>
</evidence>
<evidence type="ECO:0000313" key="1">
    <source>
        <dbReference type="EMBL" id="RHZ66599.1"/>
    </source>
</evidence>
<organism evidence="1 2">
    <name type="scientific">Diversispora epigaea</name>
    <dbReference type="NCBI Taxonomy" id="1348612"/>
    <lineage>
        <taxon>Eukaryota</taxon>
        <taxon>Fungi</taxon>
        <taxon>Fungi incertae sedis</taxon>
        <taxon>Mucoromycota</taxon>
        <taxon>Glomeromycotina</taxon>
        <taxon>Glomeromycetes</taxon>
        <taxon>Diversisporales</taxon>
        <taxon>Diversisporaceae</taxon>
        <taxon>Diversispora</taxon>
    </lineage>
</organism>
<sequence>MNIAYSVNKLKRQKSGVSKSGADEVEDVSDIPPQAIIKSTFDQKKFREEIISEVRAEICAVVKNFENNLRDILINTQS</sequence>
<dbReference type="Proteomes" id="UP000266861">
    <property type="component" value="Unassembled WGS sequence"/>
</dbReference>
<accession>A0A397HTS5</accession>
<dbReference type="AlphaFoldDB" id="A0A397HTS5"/>
<dbReference type="OrthoDB" id="2445441at2759"/>
<reference evidence="1 2" key="1">
    <citation type="submission" date="2018-08" db="EMBL/GenBank/DDBJ databases">
        <title>Genome and evolution of the arbuscular mycorrhizal fungus Diversispora epigaea (formerly Glomus versiforme) and its bacterial endosymbionts.</title>
        <authorList>
            <person name="Sun X."/>
            <person name="Fei Z."/>
            <person name="Harrison M."/>
        </authorList>
    </citation>
    <scope>NUCLEOTIDE SEQUENCE [LARGE SCALE GENOMIC DNA]</scope>
    <source>
        <strain evidence="1 2">IT104</strain>
    </source>
</reference>
<name>A0A397HTS5_9GLOM</name>
<keyword evidence="2" id="KW-1185">Reference proteome</keyword>
<dbReference type="EMBL" id="PQFF01000280">
    <property type="protein sequence ID" value="RHZ66599.1"/>
    <property type="molecule type" value="Genomic_DNA"/>
</dbReference>
<gene>
    <name evidence="1" type="ORF">Glove_306g29</name>
</gene>
<comment type="caution">
    <text evidence="1">The sequence shown here is derived from an EMBL/GenBank/DDBJ whole genome shotgun (WGS) entry which is preliminary data.</text>
</comment>
<proteinExistence type="predicted"/>